<feature type="compositionally biased region" description="Polar residues" evidence="1">
    <location>
        <begin position="12"/>
        <end position="27"/>
    </location>
</feature>
<sequence length="81" mass="9055">MRPRKVRGQDLSEAQNVRAQVPYSQAAQKIAALKEGKRKRARKPGPEEAPPQPGTLRQMLERLKTPPSYPPLPGKPPPRKP</sequence>
<protein>
    <submittedName>
        <fullName evidence="2">Uncharacterized protein</fullName>
    </submittedName>
</protein>
<name>A0A285SDX5_9RHOB</name>
<evidence type="ECO:0000256" key="1">
    <source>
        <dbReference type="SAM" id="MobiDB-lite"/>
    </source>
</evidence>
<reference evidence="3" key="1">
    <citation type="submission" date="2017-08" db="EMBL/GenBank/DDBJ databases">
        <authorList>
            <person name="Varghese N."/>
            <person name="Submissions S."/>
        </authorList>
    </citation>
    <scope>NUCLEOTIDE SEQUENCE [LARGE SCALE GENOMIC DNA]</scope>
    <source>
        <strain evidence="3">JA276</strain>
    </source>
</reference>
<dbReference type="AlphaFoldDB" id="A0A285SDX5"/>
<proteinExistence type="predicted"/>
<feature type="region of interest" description="Disordered" evidence="1">
    <location>
        <begin position="1"/>
        <end position="81"/>
    </location>
</feature>
<keyword evidence="3" id="KW-1185">Reference proteome</keyword>
<dbReference type="Proteomes" id="UP000219111">
    <property type="component" value="Unassembled WGS sequence"/>
</dbReference>
<organism evidence="2 3">
    <name type="scientific">Rhodobacter maris</name>
    <dbReference type="NCBI Taxonomy" id="446682"/>
    <lineage>
        <taxon>Bacteria</taxon>
        <taxon>Pseudomonadati</taxon>
        <taxon>Pseudomonadota</taxon>
        <taxon>Alphaproteobacteria</taxon>
        <taxon>Rhodobacterales</taxon>
        <taxon>Rhodobacter group</taxon>
        <taxon>Rhodobacter</taxon>
    </lineage>
</organism>
<feature type="compositionally biased region" description="Pro residues" evidence="1">
    <location>
        <begin position="67"/>
        <end position="81"/>
    </location>
</feature>
<dbReference type="EMBL" id="OBMT01000004">
    <property type="protein sequence ID" value="SOC05405.1"/>
    <property type="molecule type" value="Genomic_DNA"/>
</dbReference>
<evidence type="ECO:0000313" key="2">
    <source>
        <dbReference type="EMBL" id="SOC05405.1"/>
    </source>
</evidence>
<accession>A0A285SDX5</accession>
<gene>
    <name evidence="2" type="ORF">SAMN05877831_104156</name>
</gene>
<evidence type="ECO:0000313" key="3">
    <source>
        <dbReference type="Proteomes" id="UP000219111"/>
    </source>
</evidence>